<dbReference type="Proteomes" id="UP000274922">
    <property type="component" value="Unassembled WGS sequence"/>
</dbReference>
<dbReference type="Gene3D" id="2.30.18.10">
    <property type="entry name" value="Transcription factor IIA (TFIIA), beta-barrel domain"/>
    <property type="match status" value="1"/>
</dbReference>
<dbReference type="SUPFAM" id="SSF47396">
    <property type="entry name" value="Transcription factor IIA (TFIIA), alpha-helical domain"/>
    <property type="match status" value="1"/>
</dbReference>
<sequence>MAETGGQYELYRRSSIGMALTDALDSLVQEGHVDPVLAMKVLKQFDASIAEALHHRVRARATLRSRLHFYRSCDDVWTFILQNPMLRFENEEVTADRVKLVACLSKPPPGSGGTANASGDSKS</sequence>
<dbReference type="InterPro" id="IPR003194">
    <property type="entry name" value="TFIIA_gsu"/>
</dbReference>
<dbReference type="STRING" id="1555241.A0A4P9XA29"/>
<evidence type="ECO:0000256" key="1">
    <source>
        <dbReference type="ARBA" id="ARBA00004123"/>
    </source>
</evidence>
<accession>A0A4P9XA29</accession>
<dbReference type="PIRSF" id="PIRSF009415">
    <property type="entry name" value="Hum_TFIIA_gamma"/>
    <property type="match status" value="1"/>
</dbReference>
<dbReference type="GO" id="GO:0005672">
    <property type="term" value="C:transcription factor TFIIA complex"/>
    <property type="evidence" value="ECO:0007669"/>
    <property type="project" value="InterPro"/>
</dbReference>
<evidence type="ECO:0000256" key="2">
    <source>
        <dbReference type="ARBA" id="ARBA00007675"/>
    </source>
</evidence>
<evidence type="ECO:0000256" key="5">
    <source>
        <dbReference type="ARBA" id="ARBA00023163"/>
    </source>
</evidence>
<name>A0A4P9XA29_9FUNG</name>
<comment type="subcellular location">
    <subcellularLocation>
        <location evidence="1 8">Nucleus</location>
    </subcellularLocation>
</comment>
<evidence type="ECO:0000256" key="4">
    <source>
        <dbReference type="ARBA" id="ARBA00023015"/>
    </source>
</evidence>
<dbReference type="SUPFAM" id="SSF50784">
    <property type="entry name" value="Transcription factor IIA (TFIIA), beta-barrel domain"/>
    <property type="match status" value="1"/>
</dbReference>
<evidence type="ECO:0000259" key="10">
    <source>
        <dbReference type="Pfam" id="PF02751"/>
    </source>
</evidence>
<dbReference type="InterPro" id="IPR009083">
    <property type="entry name" value="TFIIA_a-hlx"/>
</dbReference>
<dbReference type="InterPro" id="IPR009088">
    <property type="entry name" value="TFIIA_b-brl"/>
</dbReference>
<comment type="similarity">
    <text evidence="2 8">Belongs to the TFIIA subunit 2 family.</text>
</comment>
<dbReference type="FunFam" id="1.10.287.190:FF:000001">
    <property type="entry name" value="Transcription initiation factor IIA subunit 2"/>
    <property type="match status" value="1"/>
</dbReference>
<keyword evidence="4 8" id="KW-0805">Transcription regulation</keyword>
<evidence type="ECO:0000256" key="6">
    <source>
        <dbReference type="ARBA" id="ARBA00023242"/>
    </source>
</evidence>
<evidence type="ECO:0000313" key="12">
    <source>
        <dbReference type="Proteomes" id="UP000274922"/>
    </source>
</evidence>
<dbReference type="CDD" id="cd10145">
    <property type="entry name" value="TFIIA_gamma_N"/>
    <property type="match status" value="1"/>
</dbReference>
<feature type="domain" description="Transcription initiation factor IIA gamma subunit C-terminal" evidence="10">
    <location>
        <begin position="65"/>
        <end position="104"/>
    </location>
</feature>
<dbReference type="OrthoDB" id="586585at2759"/>
<dbReference type="Pfam" id="PF02268">
    <property type="entry name" value="TFIIA_gamma_N"/>
    <property type="match status" value="1"/>
</dbReference>
<protein>
    <recommendedName>
        <fullName evidence="3 8">Transcription initiation factor IIA subunit 2</fullName>
    </recommendedName>
</protein>
<dbReference type="InterPro" id="IPR015872">
    <property type="entry name" value="TFIIA_gsu_N"/>
</dbReference>
<dbReference type="EMBL" id="ML014150">
    <property type="protein sequence ID" value="RKP02172.1"/>
    <property type="molecule type" value="Genomic_DNA"/>
</dbReference>
<keyword evidence="6 8" id="KW-0539">Nucleus</keyword>
<keyword evidence="12" id="KW-1185">Reference proteome</keyword>
<evidence type="ECO:0000256" key="7">
    <source>
        <dbReference type="ARBA" id="ARBA00024733"/>
    </source>
</evidence>
<reference evidence="12" key="1">
    <citation type="journal article" date="2018" name="Nat. Microbiol.">
        <title>Leveraging single-cell genomics to expand the fungal tree of life.</title>
        <authorList>
            <person name="Ahrendt S.R."/>
            <person name="Quandt C.A."/>
            <person name="Ciobanu D."/>
            <person name="Clum A."/>
            <person name="Salamov A."/>
            <person name="Andreopoulos B."/>
            <person name="Cheng J.F."/>
            <person name="Woyke T."/>
            <person name="Pelin A."/>
            <person name="Henrissat B."/>
            <person name="Reynolds N.K."/>
            <person name="Benny G.L."/>
            <person name="Smith M.E."/>
            <person name="James T.Y."/>
            <person name="Grigoriev I.V."/>
        </authorList>
    </citation>
    <scope>NUCLEOTIDE SEQUENCE [LARGE SCALE GENOMIC DNA]</scope>
    <source>
        <strain evidence="12">ATCC 52028</strain>
    </source>
</reference>
<dbReference type="CDD" id="cd10014">
    <property type="entry name" value="TFIIA_gamma_C"/>
    <property type="match status" value="1"/>
</dbReference>
<dbReference type="Gene3D" id="1.10.287.190">
    <property type="entry name" value="Transcription factor IIA gamma subunit, alpha-helical domain"/>
    <property type="match status" value="1"/>
</dbReference>
<dbReference type="Pfam" id="PF02751">
    <property type="entry name" value="TFIIA_gamma_C"/>
    <property type="match status" value="1"/>
</dbReference>
<keyword evidence="5 8" id="KW-0804">Transcription</keyword>
<feature type="domain" description="Transcription initiation factor IIA gamma subunit N-terminal" evidence="9">
    <location>
        <begin position="8"/>
        <end position="53"/>
    </location>
</feature>
<evidence type="ECO:0000313" key="11">
    <source>
        <dbReference type="EMBL" id="RKP02172.1"/>
    </source>
</evidence>
<dbReference type="PANTHER" id="PTHR10966">
    <property type="entry name" value="TRANSCRIPTION INITIATION FACTOR IIA SUBUNIT 2"/>
    <property type="match status" value="1"/>
</dbReference>
<proteinExistence type="inferred from homology"/>
<comment type="function">
    <text evidence="7">TFIIA is a component of the transcription machinery of RNA polymerase II and plays an important role in transcriptional activation. TFIIA in a complex with TBP mediates transcriptional activity.</text>
</comment>
<organism evidence="11 12">
    <name type="scientific">Caulochytrium protostelioides</name>
    <dbReference type="NCBI Taxonomy" id="1555241"/>
    <lineage>
        <taxon>Eukaryota</taxon>
        <taxon>Fungi</taxon>
        <taxon>Fungi incertae sedis</taxon>
        <taxon>Chytridiomycota</taxon>
        <taxon>Chytridiomycota incertae sedis</taxon>
        <taxon>Chytridiomycetes</taxon>
        <taxon>Caulochytriales</taxon>
        <taxon>Caulochytriaceae</taxon>
        <taxon>Caulochytrium</taxon>
    </lineage>
</organism>
<gene>
    <name evidence="11" type="ORF">CXG81DRAFT_18140</name>
</gene>
<dbReference type="InterPro" id="IPR015871">
    <property type="entry name" value="TFIIA_gsu_C"/>
</dbReference>
<dbReference type="GO" id="GO:0006367">
    <property type="term" value="P:transcription initiation at RNA polymerase II promoter"/>
    <property type="evidence" value="ECO:0007669"/>
    <property type="project" value="InterPro"/>
</dbReference>
<dbReference type="AlphaFoldDB" id="A0A4P9XA29"/>
<evidence type="ECO:0000256" key="8">
    <source>
        <dbReference type="PIRNR" id="PIRNR009415"/>
    </source>
</evidence>
<evidence type="ECO:0000259" key="9">
    <source>
        <dbReference type="Pfam" id="PF02268"/>
    </source>
</evidence>
<evidence type="ECO:0000256" key="3">
    <source>
        <dbReference type="ARBA" id="ARBA00019928"/>
    </source>
</evidence>